<gene>
    <name evidence="2" type="ORF">BSTOLATCC_MIC50024</name>
</gene>
<dbReference type="AlphaFoldDB" id="A0AAU9K2N1"/>
<accession>A0AAU9K2N1</accession>
<name>A0AAU9K2N1_9CILI</name>
<protein>
    <submittedName>
        <fullName evidence="2">Uncharacterized protein</fullName>
    </submittedName>
</protein>
<evidence type="ECO:0000313" key="2">
    <source>
        <dbReference type="EMBL" id="CAG9329908.1"/>
    </source>
</evidence>
<keyword evidence="1" id="KW-0812">Transmembrane</keyword>
<keyword evidence="1" id="KW-0472">Membrane</keyword>
<sequence length="128" mass="15222">MENPWQLIRIARYMYYLEEDDLTYVLKWATRILNFGFPPLIGGWMFKRVYCVVYPGQTFTTRLGFTLMSFALSATSIFAMHLIFYRDQSRFSELIAKYPPETNFKARKRARILRPPKNTTKSQENSNK</sequence>
<feature type="transmembrane region" description="Helical" evidence="1">
    <location>
        <begin position="63"/>
        <end position="85"/>
    </location>
</feature>
<proteinExistence type="predicted"/>
<evidence type="ECO:0000256" key="1">
    <source>
        <dbReference type="SAM" id="Phobius"/>
    </source>
</evidence>
<keyword evidence="3" id="KW-1185">Reference proteome</keyword>
<organism evidence="2 3">
    <name type="scientific">Blepharisma stoltei</name>
    <dbReference type="NCBI Taxonomy" id="1481888"/>
    <lineage>
        <taxon>Eukaryota</taxon>
        <taxon>Sar</taxon>
        <taxon>Alveolata</taxon>
        <taxon>Ciliophora</taxon>
        <taxon>Postciliodesmatophora</taxon>
        <taxon>Heterotrichea</taxon>
        <taxon>Heterotrichida</taxon>
        <taxon>Blepharismidae</taxon>
        <taxon>Blepharisma</taxon>
    </lineage>
</organism>
<reference evidence="2" key="1">
    <citation type="submission" date="2021-09" db="EMBL/GenBank/DDBJ databases">
        <authorList>
            <consortium name="AG Swart"/>
            <person name="Singh M."/>
            <person name="Singh A."/>
            <person name="Seah K."/>
            <person name="Emmerich C."/>
        </authorList>
    </citation>
    <scope>NUCLEOTIDE SEQUENCE</scope>
    <source>
        <strain evidence="2">ATCC30299</strain>
    </source>
</reference>
<dbReference type="Proteomes" id="UP001162131">
    <property type="component" value="Unassembled WGS sequence"/>
</dbReference>
<evidence type="ECO:0000313" key="3">
    <source>
        <dbReference type="Proteomes" id="UP001162131"/>
    </source>
</evidence>
<dbReference type="EMBL" id="CAJZBQ010000050">
    <property type="protein sequence ID" value="CAG9329908.1"/>
    <property type="molecule type" value="Genomic_DNA"/>
</dbReference>
<keyword evidence="1" id="KW-1133">Transmembrane helix</keyword>
<comment type="caution">
    <text evidence="2">The sequence shown here is derived from an EMBL/GenBank/DDBJ whole genome shotgun (WGS) entry which is preliminary data.</text>
</comment>